<dbReference type="PANTHER" id="PTHR43736">
    <property type="entry name" value="ADP-RIBOSE PYROPHOSPHATASE"/>
    <property type="match status" value="1"/>
</dbReference>
<evidence type="ECO:0000313" key="2">
    <source>
        <dbReference type="EMBL" id="MRX62958.1"/>
    </source>
</evidence>
<dbReference type="Pfam" id="PF12535">
    <property type="entry name" value="Nudix_N"/>
    <property type="match status" value="1"/>
</dbReference>
<gene>
    <name evidence="2" type="ORF">GJ691_02140</name>
</gene>
<dbReference type="PROSITE" id="PS51462">
    <property type="entry name" value="NUDIX"/>
    <property type="match status" value="1"/>
</dbReference>
<sequence length="207" mass="23939">MKEDQNLELVKRIKALADTGLVYAEDEYNKERYEELRKISLELLSHMSQKPLRVLSDFFIPEKDYPTVKVDVRGFVLNNVGEILMAKEKIDGKWTIPGGWADIGYTPSEVVVKEIEEETGLQCSVNRLLAVYDKRMHPHPPQPFYIYKLIFLCNVEQGDLRPGFDMDGAAFFNINELPELSKDRILESQVKQLYTMVKNNGVNVYFD</sequence>
<dbReference type="Proteomes" id="UP000443153">
    <property type="component" value="Unassembled WGS sequence"/>
</dbReference>
<reference evidence="2 3" key="1">
    <citation type="submission" date="2019-11" db="EMBL/GenBank/DDBJ databases">
        <title>Maribacter lutea sp. nov., a marine bacterium isolated from intertidal sand.</title>
        <authorList>
            <person name="Liu A."/>
        </authorList>
    </citation>
    <scope>NUCLEOTIDE SEQUENCE [LARGE SCALE GENOMIC DNA]</scope>
    <source>
        <strain evidence="2 3">RZ05</strain>
    </source>
</reference>
<feature type="domain" description="Nudix hydrolase" evidence="1">
    <location>
        <begin position="67"/>
        <end position="194"/>
    </location>
</feature>
<dbReference type="RefSeq" id="WP_154363275.1">
    <property type="nucleotide sequence ID" value="NZ_WKJH01000001.1"/>
</dbReference>
<dbReference type="Gene3D" id="6.10.250.1120">
    <property type="match status" value="1"/>
</dbReference>
<evidence type="ECO:0000259" key="1">
    <source>
        <dbReference type="PROSITE" id="PS51462"/>
    </source>
</evidence>
<name>A0A6I2MGW6_9FLAO</name>
<comment type="caution">
    <text evidence="2">The sequence shown here is derived from an EMBL/GenBank/DDBJ whole genome shotgun (WGS) entry which is preliminary data.</text>
</comment>
<dbReference type="InterPro" id="IPR059176">
    <property type="entry name" value="UDP-X_N"/>
</dbReference>
<dbReference type="InterPro" id="IPR000086">
    <property type="entry name" value="NUDIX_hydrolase_dom"/>
</dbReference>
<proteinExistence type="predicted"/>
<dbReference type="InterPro" id="IPR015797">
    <property type="entry name" value="NUDIX_hydrolase-like_dom_sf"/>
</dbReference>
<dbReference type="AlphaFoldDB" id="A0A6I2MGW6"/>
<accession>A0A6I2MGW6</accession>
<dbReference type="OrthoDB" id="9804442at2"/>
<dbReference type="Gene3D" id="3.90.79.10">
    <property type="entry name" value="Nucleoside Triphosphate Pyrophosphohydrolase"/>
    <property type="match status" value="1"/>
</dbReference>
<evidence type="ECO:0000313" key="3">
    <source>
        <dbReference type="Proteomes" id="UP000443153"/>
    </source>
</evidence>
<protein>
    <submittedName>
        <fullName evidence="2">NUDIX domain-containing protein</fullName>
    </submittedName>
</protein>
<dbReference type="PANTHER" id="PTHR43736:SF1">
    <property type="entry name" value="DIHYDRONEOPTERIN TRIPHOSPHATE DIPHOSPHATASE"/>
    <property type="match status" value="1"/>
</dbReference>
<organism evidence="2 3">
    <name type="scientific">Maribacter luteus</name>
    <dbReference type="NCBI Taxonomy" id="2594478"/>
    <lineage>
        <taxon>Bacteria</taxon>
        <taxon>Pseudomonadati</taxon>
        <taxon>Bacteroidota</taxon>
        <taxon>Flavobacteriia</taxon>
        <taxon>Flavobacteriales</taxon>
        <taxon>Flavobacteriaceae</taxon>
        <taxon>Maribacter</taxon>
    </lineage>
</organism>
<keyword evidence="3" id="KW-1185">Reference proteome</keyword>
<dbReference type="Pfam" id="PF00293">
    <property type="entry name" value="NUDIX"/>
    <property type="match status" value="1"/>
</dbReference>
<dbReference type="SUPFAM" id="SSF55811">
    <property type="entry name" value="Nudix"/>
    <property type="match status" value="1"/>
</dbReference>
<dbReference type="EMBL" id="WKJH01000001">
    <property type="protein sequence ID" value="MRX62958.1"/>
    <property type="molecule type" value="Genomic_DNA"/>
</dbReference>